<comment type="caution">
    <text evidence="3">The sequence shown here is derived from an EMBL/GenBank/DDBJ whole genome shotgun (WGS) entry which is preliminary data.</text>
</comment>
<dbReference type="InterPro" id="IPR013078">
    <property type="entry name" value="His_Pase_superF_clade-1"/>
</dbReference>
<evidence type="ECO:0000313" key="3">
    <source>
        <dbReference type="EMBL" id="OHT90962.1"/>
    </source>
</evidence>
<dbReference type="OrthoDB" id="9793115at2"/>
<sequence length="448" mass="48066">MSVFRRSGIRATITGIGMLFLAFLLAIPAAHAAEVMRITFIRHGESTANAADVADTSVPGPVLTENGRKQARDIVKVLGDNNYDAIYASTMVRTQLTAAPMAEYLGLPIQVIPGLQEIEAGIYEGTPESDAINGYLQAPLKWLQGDLDARIPGSINGREFDARMDGAIQTMYDNGDRNVAAFSHGGAIMFWVFLNAENADPMWLMTNPLRNTGYVVVEGNPEDGWRVVNWNGTEVGPETPFRVEALRQVRTLSRQLNAAASQVADAFATRDPGTIATAINRSIADASFSVTKFNRAIGAEIIDRVSKAIPKNENESRDAVTSGIESVQRVGNVESVKAALDNTAGVTEPAEDAKPVKVAQGTATDTRAESDAKPTVTKLQPKLNTRSGATDLSDGNKAVPGLKKSVTNSRERVRAAVEDTRDQISSSVRNIKDAVKKATTKPSEKDAA</sequence>
<dbReference type="Proteomes" id="UP000179636">
    <property type="component" value="Unassembled WGS sequence"/>
</dbReference>
<feature type="region of interest" description="Disordered" evidence="2">
    <location>
        <begin position="344"/>
        <end position="448"/>
    </location>
</feature>
<reference evidence="3 4" key="1">
    <citation type="submission" date="2016-10" db="EMBL/GenBank/DDBJ databases">
        <title>Evaluation of Human, Animal and Environmental Mycobacterium chelonae Isolates by Core Genome Phylogenomic Analysis, Targeted Gene Comparison, and Anti-microbial Susceptibility Patterns: A Tale of Mistaken Identities.</title>
        <authorList>
            <person name="Fogelson S.B."/>
            <person name="Camus A.C."/>
            <person name="Lorenz W."/>
            <person name="Vasireddy R."/>
            <person name="Vasireddy S."/>
            <person name="Smith T."/>
            <person name="Brown-Elliott B.A."/>
            <person name="Wallace R.J.Jr."/>
            <person name="Hasan N.A."/>
            <person name="Reischl U."/>
            <person name="Sanchez S."/>
        </authorList>
    </citation>
    <scope>NUCLEOTIDE SEQUENCE [LARGE SCALE GENOMIC DNA]</scope>
    <source>
        <strain evidence="3 4">24999</strain>
    </source>
</reference>
<organism evidence="3 4">
    <name type="scientific">Mycobacterium syngnathidarum</name>
    <dbReference type="NCBI Taxonomy" id="1908205"/>
    <lineage>
        <taxon>Bacteria</taxon>
        <taxon>Bacillati</taxon>
        <taxon>Actinomycetota</taxon>
        <taxon>Actinomycetes</taxon>
        <taxon>Mycobacteriales</taxon>
        <taxon>Mycobacteriaceae</taxon>
        <taxon>Mycobacterium</taxon>
    </lineage>
</organism>
<evidence type="ECO:0000256" key="1">
    <source>
        <dbReference type="ARBA" id="ARBA00022801"/>
    </source>
</evidence>
<protein>
    <submittedName>
        <fullName evidence="3">Phosphoglycerate mutase</fullName>
    </submittedName>
</protein>
<evidence type="ECO:0000313" key="4">
    <source>
        <dbReference type="Proteomes" id="UP000179636"/>
    </source>
</evidence>
<dbReference type="PANTHER" id="PTHR46517">
    <property type="entry name" value="FRUCTOSE-2,6-BISPHOSPHATASE TIGAR"/>
    <property type="match status" value="1"/>
</dbReference>
<dbReference type="InterPro" id="IPR051695">
    <property type="entry name" value="Phosphoglycerate_Mutase"/>
</dbReference>
<keyword evidence="1" id="KW-0378">Hydrolase</keyword>
<dbReference type="Gene3D" id="3.40.50.1240">
    <property type="entry name" value="Phosphoglycerate mutase-like"/>
    <property type="match status" value="1"/>
</dbReference>
<proteinExistence type="predicted"/>
<dbReference type="AlphaFoldDB" id="A0A1S1JQH9"/>
<dbReference type="GO" id="GO:0045820">
    <property type="term" value="P:negative regulation of glycolytic process"/>
    <property type="evidence" value="ECO:0007669"/>
    <property type="project" value="TreeGrafter"/>
</dbReference>
<dbReference type="SMART" id="SM00855">
    <property type="entry name" value="PGAM"/>
    <property type="match status" value="1"/>
</dbReference>
<dbReference type="EMBL" id="MLHV01000035">
    <property type="protein sequence ID" value="OHT90962.1"/>
    <property type="molecule type" value="Genomic_DNA"/>
</dbReference>
<feature type="compositionally biased region" description="Basic and acidic residues" evidence="2">
    <location>
        <begin position="409"/>
        <end position="422"/>
    </location>
</feature>
<dbReference type="STRING" id="1908205.BKG60_01540"/>
<dbReference type="Pfam" id="PF00300">
    <property type="entry name" value="His_Phos_1"/>
    <property type="match status" value="1"/>
</dbReference>
<name>A0A1S1JQH9_9MYCO</name>
<dbReference type="GO" id="GO:0043456">
    <property type="term" value="P:regulation of pentose-phosphate shunt"/>
    <property type="evidence" value="ECO:0007669"/>
    <property type="project" value="TreeGrafter"/>
</dbReference>
<feature type="compositionally biased region" description="Basic and acidic residues" evidence="2">
    <location>
        <begin position="430"/>
        <end position="448"/>
    </location>
</feature>
<dbReference type="GO" id="GO:0005829">
    <property type="term" value="C:cytosol"/>
    <property type="evidence" value="ECO:0007669"/>
    <property type="project" value="TreeGrafter"/>
</dbReference>
<dbReference type="InterPro" id="IPR029033">
    <property type="entry name" value="His_PPase_superfam"/>
</dbReference>
<dbReference type="CDD" id="cd07067">
    <property type="entry name" value="HP_PGM_like"/>
    <property type="match status" value="1"/>
</dbReference>
<dbReference type="SUPFAM" id="SSF53254">
    <property type="entry name" value="Phosphoglycerate mutase-like"/>
    <property type="match status" value="1"/>
</dbReference>
<gene>
    <name evidence="3" type="ORF">BKG61_26155</name>
</gene>
<dbReference type="PANTHER" id="PTHR46517:SF1">
    <property type="entry name" value="FRUCTOSE-2,6-BISPHOSPHATASE TIGAR"/>
    <property type="match status" value="1"/>
</dbReference>
<evidence type="ECO:0000256" key="2">
    <source>
        <dbReference type="SAM" id="MobiDB-lite"/>
    </source>
</evidence>
<dbReference type="GO" id="GO:0004331">
    <property type="term" value="F:fructose-2,6-bisphosphate 2-phosphatase activity"/>
    <property type="evidence" value="ECO:0007669"/>
    <property type="project" value="TreeGrafter"/>
</dbReference>
<accession>A0A1S1JQH9</accession>
<keyword evidence="4" id="KW-1185">Reference proteome</keyword>